<evidence type="ECO:0000313" key="3">
    <source>
        <dbReference type="Proteomes" id="UP000183952"/>
    </source>
</evidence>
<dbReference type="AlphaFoldDB" id="A0A1M6Q1K2"/>
<feature type="domain" description="HTH cro/C1-type" evidence="1">
    <location>
        <begin position="10"/>
        <end position="65"/>
    </location>
</feature>
<dbReference type="GO" id="GO:0003677">
    <property type="term" value="F:DNA binding"/>
    <property type="evidence" value="ECO:0007669"/>
    <property type="project" value="InterPro"/>
</dbReference>
<dbReference type="EMBL" id="FRAD01000015">
    <property type="protein sequence ID" value="SHK14092.1"/>
    <property type="molecule type" value="Genomic_DNA"/>
</dbReference>
<dbReference type="CDD" id="cd00093">
    <property type="entry name" value="HTH_XRE"/>
    <property type="match status" value="1"/>
</dbReference>
<dbReference type="SUPFAM" id="SSF47413">
    <property type="entry name" value="lambda repressor-like DNA-binding domains"/>
    <property type="match status" value="1"/>
</dbReference>
<gene>
    <name evidence="2" type="ORF">SAMN02745248_01863</name>
</gene>
<dbReference type="InterPro" id="IPR010982">
    <property type="entry name" value="Lambda_DNA-bd_dom_sf"/>
</dbReference>
<keyword evidence="3" id="KW-1185">Reference proteome</keyword>
<dbReference type="Proteomes" id="UP000183952">
    <property type="component" value="Unassembled WGS sequence"/>
</dbReference>
<dbReference type="Gene3D" id="1.10.260.40">
    <property type="entry name" value="lambda repressor-like DNA-binding domains"/>
    <property type="match status" value="1"/>
</dbReference>
<dbReference type="InterPro" id="IPR001387">
    <property type="entry name" value="Cro/C1-type_HTH"/>
</dbReference>
<evidence type="ECO:0000259" key="1">
    <source>
        <dbReference type="PROSITE" id="PS50943"/>
    </source>
</evidence>
<accession>A0A1M6Q1K2</accession>
<protein>
    <submittedName>
        <fullName evidence="2">Helix-turn-helix domain-containing protein</fullName>
    </submittedName>
</protein>
<proteinExistence type="predicted"/>
<evidence type="ECO:0000313" key="2">
    <source>
        <dbReference type="EMBL" id="SHK14092.1"/>
    </source>
</evidence>
<dbReference type="RefSeq" id="WP_072903824.1">
    <property type="nucleotide sequence ID" value="NZ_FRAD01000015.1"/>
</dbReference>
<dbReference type="PROSITE" id="PS50943">
    <property type="entry name" value="HTH_CROC1"/>
    <property type="match status" value="1"/>
</dbReference>
<organism evidence="2 3">
    <name type="scientific">Hathewaya proteolytica DSM 3090</name>
    <dbReference type="NCBI Taxonomy" id="1121331"/>
    <lineage>
        <taxon>Bacteria</taxon>
        <taxon>Bacillati</taxon>
        <taxon>Bacillota</taxon>
        <taxon>Clostridia</taxon>
        <taxon>Eubacteriales</taxon>
        <taxon>Clostridiaceae</taxon>
        <taxon>Hathewaya</taxon>
    </lineage>
</organism>
<reference evidence="2 3" key="1">
    <citation type="submission" date="2016-11" db="EMBL/GenBank/DDBJ databases">
        <authorList>
            <person name="Jaros S."/>
            <person name="Januszkiewicz K."/>
            <person name="Wedrychowicz H."/>
        </authorList>
    </citation>
    <scope>NUCLEOTIDE SEQUENCE [LARGE SCALE GENOMIC DNA]</scope>
    <source>
        <strain evidence="2 3">DSM 3090</strain>
    </source>
</reference>
<dbReference type="Pfam" id="PF13560">
    <property type="entry name" value="HTH_31"/>
    <property type="match status" value="1"/>
</dbReference>
<name>A0A1M6Q1K2_9CLOT</name>
<dbReference type="OrthoDB" id="2056359at2"/>
<dbReference type="SMART" id="SM00530">
    <property type="entry name" value="HTH_XRE"/>
    <property type="match status" value="1"/>
</dbReference>
<dbReference type="STRING" id="1121331.SAMN02745248_01863"/>
<sequence length="128" mass="14865">MSPNKFGEFIVEKRKQQDISLRKMADLLDLSPAYWSDIEKGRRNPPNINKLEEIAKLLGLSHEEMDLMIDMASEDRDEIPMDLPEYIKESNLARTALRKARKMDAIEGNSDVTNKAWLEFIRALDEEK</sequence>